<proteinExistence type="predicted"/>
<dbReference type="InterPro" id="IPR012677">
    <property type="entry name" value="Nucleotide-bd_a/b_plait_sf"/>
</dbReference>
<dbReference type="SMART" id="SM00360">
    <property type="entry name" value="RRM"/>
    <property type="match status" value="3"/>
</dbReference>
<comment type="caution">
    <text evidence="5">The sequence shown here is derived from an EMBL/GenBank/DDBJ whole genome shotgun (WGS) entry which is preliminary data.</text>
</comment>
<evidence type="ECO:0000313" key="6">
    <source>
        <dbReference type="Proteomes" id="UP000301737"/>
    </source>
</evidence>
<dbReference type="Proteomes" id="UP000301737">
    <property type="component" value="Unassembled WGS sequence"/>
</dbReference>
<accession>A0A4C2E633</accession>
<dbReference type="OrthoDB" id="8093034at2759"/>
<dbReference type="PANTHER" id="PTHR48025:SF1">
    <property type="entry name" value="RRM DOMAIN-CONTAINING PROTEIN"/>
    <property type="match status" value="1"/>
</dbReference>
<evidence type="ECO:0000256" key="1">
    <source>
        <dbReference type="ARBA" id="ARBA00022884"/>
    </source>
</evidence>
<dbReference type="InterPro" id="IPR035979">
    <property type="entry name" value="RBD_domain_sf"/>
</dbReference>
<reference evidence="5 6" key="1">
    <citation type="submission" date="2019-01" db="EMBL/GenBank/DDBJ databases">
        <title>Draft Genome Sequencing of Zygosaccharomyces mellis Ca-7.</title>
        <authorList>
            <person name="Shiwa Y."/>
            <person name="Kanesaki Y."/>
            <person name="Ishige T."/>
            <person name="Mura K."/>
            <person name="Hori T."/>
            <person name="Tamura T."/>
        </authorList>
    </citation>
    <scope>NUCLEOTIDE SEQUENCE [LARGE SCALE GENOMIC DNA]</scope>
    <source>
        <strain evidence="5 6">Ca-7</strain>
    </source>
</reference>
<feature type="compositionally biased region" description="Polar residues" evidence="3">
    <location>
        <begin position="16"/>
        <end position="28"/>
    </location>
</feature>
<dbReference type="EMBL" id="BIMX01000012">
    <property type="protein sequence ID" value="GCE99747.1"/>
    <property type="molecule type" value="Genomic_DNA"/>
</dbReference>
<evidence type="ECO:0000256" key="3">
    <source>
        <dbReference type="SAM" id="MobiDB-lite"/>
    </source>
</evidence>
<dbReference type="InterPro" id="IPR000504">
    <property type="entry name" value="RRM_dom"/>
</dbReference>
<feature type="compositionally biased region" description="Pro residues" evidence="3">
    <location>
        <begin position="268"/>
        <end position="289"/>
    </location>
</feature>
<feature type="region of interest" description="Disordered" evidence="3">
    <location>
        <begin position="1"/>
        <end position="46"/>
    </location>
</feature>
<dbReference type="PROSITE" id="PS50102">
    <property type="entry name" value="RRM"/>
    <property type="match status" value="3"/>
</dbReference>
<dbReference type="SUPFAM" id="SSF54928">
    <property type="entry name" value="RNA-binding domain, RBD"/>
    <property type="match status" value="3"/>
</dbReference>
<protein>
    <recommendedName>
        <fullName evidence="4">RRM domain-containing protein</fullName>
    </recommendedName>
</protein>
<evidence type="ECO:0000259" key="4">
    <source>
        <dbReference type="PROSITE" id="PS50102"/>
    </source>
</evidence>
<feature type="region of interest" description="Disordered" evidence="3">
    <location>
        <begin position="249"/>
        <end position="289"/>
    </location>
</feature>
<dbReference type="AlphaFoldDB" id="A0A4C2E633"/>
<feature type="domain" description="RRM" evidence="4">
    <location>
        <begin position="141"/>
        <end position="219"/>
    </location>
</feature>
<feature type="domain" description="RRM" evidence="4">
    <location>
        <begin position="309"/>
        <end position="381"/>
    </location>
</feature>
<keyword evidence="1 2" id="KW-0694">RNA-binding</keyword>
<dbReference type="GO" id="GO:0003729">
    <property type="term" value="F:mRNA binding"/>
    <property type="evidence" value="ECO:0007669"/>
    <property type="project" value="TreeGrafter"/>
</dbReference>
<evidence type="ECO:0000256" key="2">
    <source>
        <dbReference type="PROSITE-ProRule" id="PRU00176"/>
    </source>
</evidence>
<feature type="region of interest" description="Disordered" evidence="3">
    <location>
        <begin position="221"/>
        <end position="240"/>
    </location>
</feature>
<feature type="compositionally biased region" description="Gly residues" evidence="3">
    <location>
        <begin position="228"/>
        <end position="237"/>
    </location>
</feature>
<dbReference type="PANTHER" id="PTHR48025">
    <property type="entry name" value="OS02G0815200 PROTEIN"/>
    <property type="match status" value="1"/>
</dbReference>
<feature type="domain" description="RRM" evidence="4">
    <location>
        <begin position="53"/>
        <end position="130"/>
    </location>
</feature>
<dbReference type="FunFam" id="3.30.70.330:FF:000599">
    <property type="entry name" value="Poly(A) binding protein"/>
    <property type="match status" value="1"/>
</dbReference>
<gene>
    <name evidence="5" type="ORF">ZYGM_003333</name>
</gene>
<keyword evidence="6" id="KW-1185">Reference proteome</keyword>
<name>A0A4C2E633_9SACH</name>
<dbReference type="Pfam" id="PF00076">
    <property type="entry name" value="RRM_1"/>
    <property type="match status" value="3"/>
</dbReference>
<sequence length="407" mass="45144">MSEEQTPVADVKANIQEETAVSAPSQSSDSEERETTPVVPANATKGGRETSDRILYVGNLDKSITEEILRQYFQVGGLISNVKVMIDKNNARANYAFVEYFKSHDANIALQTLNGKQIENNVVRINWAFQSQQALPEENTFNLFVGDLSVDVDDETLCNVFRSFPTFIQGHVMWDMQTGGSRGYGFVSFGNQEQAQLAMDSMQSQELNGRPLRINWASKRENHHNGNRRGGFVGNRNGGMRPFINNNSNFGRGMPMPPPNSMSLPLGGPLPPNAQPMGAPPSGPGPTVPPPVNPQAVEAMIRRAPPRVTTTYLGNIPHFATDSDLLPLLQNFGFILDFKHYPEKGCCFVKYDTHEQAAVCIVALANFFFQGRNLRTGWGKERTTFVPMAQPQQPMMMADQPQQPIEH</sequence>
<dbReference type="InterPro" id="IPR050502">
    <property type="entry name" value="Euk_RNA-bind_prot"/>
</dbReference>
<organism evidence="5 6">
    <name type="scientific">Zygosaccharomyces mellis</name>
    <dbReference type="NCBI Taxonomy" id="42258"/>
    <lineage>
        <taxon>Eukaryota</taxon>
        <taxon>Fungi</taxon>
        <taxon>Dikarya</taxon>
        <taxon>Ascomycota</taxon>
        <taxon>Saccharomycotina</taxon>
        <taxon>Saccharomycetes</taxon>
        <taxon>Saccharomycetales</taxon>
        <taxon>Saccharomycetaceae</taxon>
        <taxon>Zygosaccharomyces</taxon>
    </lineage>
</organism>
<evidence type="ECO:0000313" key="5">
    <source>
        <dbReference type="EMBL" id="GCE99747.1"/>
    </source>
</evidence>
<dbReference type="Gene3D" id="3.30.70.330">
    <property type="match status" value="3"/>
</dbReference>